<dbReference type="Proteomes" id="UP000014760">
    <property type="component" value="Unassembled WGS sequence"/>
</dbReference>
<dbReference type="EMBL" id="KB298689">
    <property type="protein sequence ID" value="ELU08848.1"/>
    <property type="molecule type" value="Genomic_DNA"/>
</dbReference>
<gene>
    <name evidence="1" type="ORF">CAPTEDRAFT_206036</name>
</gene>
<reference evidence="2" key="3">
    <citation type="submission" date="2015-06" db="UniProtKB">
        <authorList>
            <consortium name="EnsemblMetazoa"/>
        </authorList>
    </citation>
    <scope>IDENTIFICATION</scope>
</reference>
<organism evidence="1">
    <name type="scientific">Capitella teleta</name>
    <name type="common">Polychaete worm</name>
    <dbReference type="NCBI Taxonomy" id="283909"/>
    <lineage>
        <taxon>Eukaryota</taxon>
        <taxon>Metazoa</taxon>
        <taxon>Spiralia</taxon>
        <taxon>Lophotrochozoa</taxon>
        <taxon>Annelida</taxon>
        <taxon>Polychaeta</taxon>
        <taxon>Sedentaria</taxon>
        <taxon>Scolecida</taxon>
        <taxon>Capitellidae</taxon>
        <taxon>Capitella</taxon>
    </lineage>
</organism>
<sequence length="269" mass="30377">MASMMKHQLEACKKHVNKFAAFVQRNSNMPFTSKHKLRIVVDGQTSGVNKLYMAAMKMLLGVRTTTPNSLCQIEIGIPELKTTLLKRQEAFLRKFRQKSAGDEPLAHALNLVQREGMGQHLTDAAETVGDTELASLESIRRQCRQKAADGATRYQTYLEMNPDLCVHSIYENKEEYVPDSRRIAATRFRLSSHRLLVETGRWSRIPLENRVCACDATSVQDETHVVLYCARTAHLRALLTPPLNSVVDVFALSNNVIANLCQDILNVFY</sequence>
<dbReference type="OrthoDB" id="418748at2759"/>
<evidence type="ECO:0000313" key="3">
    <source>
        <dbReference type="Proteomes" id="UP000014760"/>
    </source>
</evidence>
<proteinExistence type="predicted"/>
<dbReference type="HOGENOM" id="CLU_1035292_0_0_1"/>
<protein>
    <recommendedName>
        <fullName evidence="4">Reverse transcriptase zinc-binding domain-containing protein</fullName>
    </recommendedName>
</protein>
<evidence type="ECO:0000313" key="2">
    <source>
        <dbReference type="EnsemblMetazoa" id="CapteP206036"/>
    </source>
</evidence>
<name>R7URR9_CAPTE</name>
<dbReference type="AlphaFoldDB" id="R7URR9"/>
<reference evidence="3" key="1">
    <citation type="submission" date="2012-12" db="EMBL/GenBank/DDBJ databases">
        <authorList>
            <person name="Hellsten U."/>
            <person name="Grimwood J."/>
            <person name="Chapman J.A."/>
            <person name="Shapiro H."/>
            <person name="Aerts A."/>
            <person name="Otillar R.P."/>
            <person name="Terry A.Y."/>
            <person name="Boore J.L."/>
            <person name="Simakov O."/>
            <person name="Marletaz F."/>
            <person name="Cho S.-J."/>
            <person name="Edsinger-Gonzales E."/>
            <person name="Havlak P."/>
            <person name="Kuo D.-H."/>
            <person name="Larsson T."/>
            <person name="Lv J."/>
            <person name="Arendt D."/>
            <person name="Savage R."/>
            <person name="Osoegawa K."/>
            <person name="de Jong P."/>
            <person name="Lindberg D.R."/>
            <person name="Seaver E.C."/>
            <person name="Weisblat D.A."/>
            <person name="Putnam N.H."/>
            <person name="Grigoriev I.V."/>
            <person name="Rokhsar D.S."/>
        </authorList>
    </citation>
    <scope>NUCLEOTIDE SEQUENCE</scope>
    <source>
        <strain evidence="3">I ESC-2004</strain>
    </source>
</reference>
<dbReference type="EMBL" id="AMQN01006576">
    <property type="status" value="NOT_ANNOTATED_CDS"/>
    <property type="molecule type" value="Genomic_DNA"/>
</dbReference>
<keyword evidence="3" id="KW-1185">Reference proteome</keyword>
<evidence type="ECO:0008006" key="4">
    <source>
        <dbReference type="Google" id="ProtNLM"/>
    </source>
</evidence>
<accession>R7URR9</accession>
<evidence type="ECO:0000313" key="1">
    <source>
        <dbReference type="EMBL" id="ELU08848.1"/>
    </source>
</evidence>
<reference evidence="1 3" key="2">
    <citation type="journal article" date="2013" name="Nature">
        <title>Insights into bilaterian evolution from three spiralian genomes.</title>
        <authorList>
            <person name="Simakov O."/>
            <person name="Marletaz F."/>
            <person name="Cho S.J."/>
            <person name="Edsinger-Gonzales E."/>
            <person name="Havlak P."/>
            <person name="Hellsten U."/>
            <person name="Kuo D.H."/>
            <person name="Larsson T."/>
            <person name="Lv J."/>
            <person name="Arendt D."/>
            <person name="Savage R."/>
            <person name="Osoegawa K."/>
            <person name="de Jong P."/>
            <person name="Grimwood J."/>
            <person name="Chapman J.A."/>
            <person name="Shapiro H."/>
            <person name="Aerts A."/>
            <person name="Otillar R.P."/>
            <person name="Terry A.Y."/>
            <person name="Boore J.L."/>
            <person name="Grigoriev I.V."/>
            <person name="Lindberg D.R."/>
            <person name="Seaver E.C."/>
            <person name="Weisblat D.A."/>
            <person name="Putnam N.H."/>
            <person name="Rokhsar D.S."/>
        </authorList>
    </citation>
    <scope>NUCLEOTIDE SEQUENCE</scope>
    <source>
        <strain evidence="1 3">I ESC-2004</strain>
    </source>
</reference>
<dbReference type="EnsemblMetazoa" id="CapteT206036">
    <property type="protein sequence ID" value="CapteP206036"/>
    <property type="gene ID" value="CapteG206036"/>
</dbReference>